<dbReference type="EMBL" id="BPLR01014757">
    <property type="protein sequence ID" value="GIY71127.1"/>
    <property type="molecule type" value="Genomic_DNA"/>
</dbReference>
<sequence length="103" mass="11748">MKSSFRGPICFAASTNLLQVTSYIYPLLVCFAVYVKGRQQLSKMVCVIIHQNYNTALLYIMVVVSSFVEGLWLEWPVSNSVHVLSCRSENIEAPAPYRRSKVW</sequence>
<dbReference type="Proteomes" id="UP001054945">
    <property type="component" value="Unassembled WGS sequence"/>
</dbReference>
<keyword evidence="1" id="KW-0812">Transmembrane</keyword>
<evidence type="ECO:0000313" key="3">
    <source>
        <dbReference type="Proteomes" id="UP001054945"/>
    </source>
</evidence>
<gene>
    <name evidence="2" type="ORF">CEXT_708871</name>
</gene>
<organism evidence="2 3">
    <name type="scientific">Caerostris extrusa</name>
    <name type="common">Bark spider</name>
    <name type="synonym">Caerostris bankana</name>
    <dbReference type="NCBI Taxonomy" id="172846"/>
    <lineage>
        <taxon>Eukaryota</taxon>
        <taxon>Metazoa</taxon>
        <taxon>Ecdysozoa</taxon>
        <taxon>Arthropoda</taxon>
        <taxon>Chelicerata</taxon>
        <taxon>Arachnida</taxon>
        <taxon>Araneae</taxon>
        <taxon>Araneomorphae</taxon>
        <taxon>Entelegynae</taxon>
        <taxon>Araneoidea</taxon>
        <taxon>Araneidae</taxon>
        <taxon>Caerostris</taxon>
    </lineage>
</organism>
<reference evidence="2 3" key="1">
    <citation type="submission" date="2021-06" db="EMBL/GenBank/DDBJ databases">
        <title>Caerostris extrusa draft genome.</title>
        <authorList>
            <person name="Kono N."/>
            <person name="Arakawa K."/>
        </authorList>
    </citation>
    <scope>NUCLEOTIDE SEQUENCE [LARGE SCALE GENOMIC DNA]</scope>
</reference>
<feature type="transmembrane region" description="Helical" evidence="1">
    <location>
        <begin position="56"/>
        <end position="75"/>
    </location>
</feature>
<dbReference type="AlphaFoldDB" id="A0AAV4VLM0"/>
<evidence type="ECO:0000256" key="1">
    <source>
        <dbReference type="SAM" id="Phobius"/>
    </source>
</evidence>
<feature type="transmembrane region" description="Helical" evidence="1">
    <location>
        <begin position="16"/>
        <end position="35"/>
    </location>
</feature>
<name>A0AAV4VLM0_CAEEX</name>
<keyword evidence="1" id="KW-1133">Transmembrane helix</keyword>
<evidence type="ECO:0000313" key="2">
    <source>
        <dbReference type="EMBL" id="GIY71127.1"/>
    </source>
</evidence>
<keyword evidence="3" id="KW-1185">Reference proteome</keyword>
<proteinExistence type="predicted"/>
<keyword evidence="1" id="KW-0472">Membrane</keyword>
<accession>A0AAV4VLM0</accession>
<protein>
    <submittedName>
        <fullName evidence="2">Uncharacterized protein</fullName>
    </submittedName>
</protein>
<comment type="caution">
    <text evidence="2">The sequence shown here is derived from an EMBL/GenBank/DDBJ whole genome shotgun (WGS) entry which is preliminary data.</text>
</comment>